<keyword evidence="2" id="KW-0645">Protease</keyword>
<protein>
    <submittedName>
        <fullName evidence="2">Aminopeptidase</fullName>
        <ecNumber evidence="2">3.4.11.-</ecNumber>
    </submittedName>
</protein>
<keyword evidence="2" id="KW-0031">Aminopeptidase</keyword>
<name>A0ABZ3EZI8_9FIRM</name>
<organism evidence="2 3">
    <name type="scientific">Kineothrix sedimenti</name>
    <dbReference type="NCBI Taxonomy" id="3123317"/>
    <lineage>
        <taxon>Bacteria</taxon>
        <taxon>Bacillati</taxon>
        <taxon>Bacillota</taxon>
        <taxon>Clostridia</taxon>
        <taxon>Lachnospirales</taxon>
        <taxon>Lachnospiraceae</taxon>
        <taxon>Kineothrix</taxon>
    </lineage>
</organism>
<dbReference type="EC" id="3.4.11.-" evidence="2"/>
<evidence type="ECO:0000313" key="2">
    <source>
        <dbReference type="EMBL" id="XAH75699.1"/>
    </source>
</evidence>
<dbReference type="GO" id="GO:0004177">
    <property type="term" value="F:aminopeptidase activity"/>
    <property type="evidence" value="ECO:0007669"/>
    <property type="project" value="UniProtKB-KW"/>
</dbReference>
<dbReference type="SUPFAM" id="SSF144052">
    <property type="entry name" value="Thermophilic metalloprotease-like"/>
    <property type="match status" value="1"/>
</dbReference>
<accession>A0ABZ3EZI8</accession>
<dbReference type="PANTHER" id="PTHR34448">
    <property type="entry name" value="AMINOPEPTIDASE"/>
    <property type="match status" value="1"/>
</dbReference>
<sequence>MIDNLLERYELSLERIKELCEDRSLEEKYGKFFNKTASFLYEMSDTYEYVKSGRLKSASLEELQEHNKKLYADVLPGAYKTSYANPAYAVKAFGEEYGRLLSFLYTELRSLIVFAYEQDMFEMVIRMELFLEVYYAFYSAYEEKKEPVYEQLRQIVYWFISDYSEPEAEKRLREQLCPEEDFALRIIMDSDLEDLRYLYYFGEYVTDSELETARHLNHMQESEIKLMADTYTEGYRIGFEVCGKDITKKKSVNIRYSLGFERMIREAVRNFEKIGMKPVIYRAGVSIFQGKGVNKIGYYGTSANKQYDYDHKDDQALYLDKQYVNRRLEVLKEAYEALKVEAGLLGGPAVVEIFGEDPFAPVTKKEALRLSEKQQKLSVELMAAAGELQNEYIKGEERSFTIISFPVPPIGEKYEEIFDEIVKINTLDYKLYRDIQQVIIDTLDRARYVTIKGMGENKTDLKVNLHELKEPEKETNFENCVADVNIPVGEVFTSPKLTGTEGVLHVSRVFLGELEYKNLEIVFKDGMIADYSCTNFDTEEENRKYIKENVMFHHDTLPIGEFAIGTNTVAYVAALKYGIGDKLPILIAEKMGPHFAVGDTCYSHEEDMITYNPDGKAIIARDNEVSALRKTDTKKAYFNCHTDITIPYDELGELSAVTADGEIIPIILKGRFVLSGCEELNEPFKSW</sequence>
<evidence type="ECO:0000313" key="3">
    <source>
        <dbReference type="Proteomes" id="UP001451571"/>
    </source>
</evidence>
<proteinExistence type="predicted"/>
<evidence type="ECO:0000256" key="1">
    <source>
        <dbReference type="ARBA" id="ARBA00022723"/>
    </source>
</evidence>
<keyword evidence="3" id="KW-1185">Reference proteome</keyword>
<reference evidence="2 3" key="1">
    <citation type="submission" date="2024-02" db="EMBL/GenBank/DDBJ databases">
        <title>Bacterial strain from lacustrine sediment.</title>
        <authorList>
            <person name="Petit C."/>
            <person name="Fadhlaoui K."/>
        </authorList>
    </citation>
    <scope>NUCLEOTIDE SEQUENCE [LARGE SCALE GENOMIC DNA]</scope>
    <source>
        <strain evidence="2 3">IPX-CK</strain>
    </source>
</reference>
<keyword evidence="2" id="KW-0378">Hydrolase</keyword>
<keyword evidence="1" id="KW-0479">Metal-binding</keyword>
<dbReference type="EMBL" id="CP146256">
    <property type="protein sequence ID" value="XAH75699.1"/>
    <property type="molecule type" value="Genomic_DNA"/>
</dbReference>
<dbReference type="RefSeq" id="WP_342759269.1">
    <property type="nucleotide sequence ID" value="NZ_CP146256.1"/>
</dbReference>
<dbReference type="PANTHER" id="PTHR34448:SF3">
    <property type="entry name" value="AMINOPEPTIDASE AMPS"/>
    <property type="match status" value="1"/>
</dbReference>
<dbReference type="InterPro" id="IPR052170">
    <property type="entry name" value="M29_Exopeptidase"/>
</dbReference>
<dbReference type="Proteomes" id="UP001451571">
    <property type="component" value="Chromosome"/>
</dbReference>
<gene>
    <name evidence="2" type="ORF">V6984_08075</name>
</gene>
<dbReference type="InterPro" id="IPR000787">
    <property type="entry name" value="Peptidase_M29"/>
</dbReference>
<dbReference type="Pfam" id="PF02073">
    <property type="entry name" value="Peptidase_M29"/>
    <property type="match status" value="1"/>
</dbReference>